<gene>
    <name evidence="1" type="ORF">AOQ84DRAFT_66237</name>
</gene>
<proteinExistence type="predicted"/>
<evidence type="ECO:0000313" key="2">
    <source>
        <dbReference type="Proteomes" id="UP000250140"/>
    </source>
</evidence>
<reference evidence="1 2" key="1">
    <citation type="journal article" date="2016" name="Nat. Commun.">
        <title>Ectomycorrhizal ecology is imprinted in the genome of the dominant symbiotic fungus Cenococcum geophilum.</title>
        <authorList>
            <consortium name="DOE Joint Genome Institute"/>
            <person name="Peter M."/>
            <person name="Kohler A."/>
            <person name="Ohm R.A."/>
            <person name="Kuo A."/>
            <person name="Krutzmann J."/>
            <person name="Morin E."/>
            <person name="Arend M."/>
            <person name="Barry K.W."/>
            <person name="Binder M."/>
            <person name="Choi C."/>
            <person name="Clum A."/>
            <person name="Copeland A."/>
            <person name="Grisel N."/>
            <person name="Haridas S."/>
            <person name="Kipfer T."/>
            <person name="LaButti K."/>
            <person name="Lindquist E."/>
            <person name="Lipzen A."/>
            <person name="Maire R."/>
            <person name="Meier B."/>
            <person name="Mihaltcheva S."/>
            <person name="Molinier V."/>
            <person name="Murat C."/>
            <person name="Poggeler S."/>
            <person name="Quandt C.A."/>
            <person name="Sperisen C."/>
            <person name="Tritt A."/>
            <person name="Tisserant E."/>
            <person name="Crous P.W."/>
            <person name="Henrissat B."/>
            <person name="Nehls U."/>
            <person name="Egli S."/>
            <person name="Spatafora J.W."/>
            <person name="Grigoriev I.V."/>
            <person name="Martin F.M."/>
        </authorList>
    </citation>
    <scope>NUCLEOTIDE SEQUENCE [LARGE SCALE GENOMIC DNA]</scope>
    <source>
        <strain evidence="1 2">CBS 207.34</strain>
    </source>
</reference>
<dbReference type="AlphaFoldDB" id="A0A8E2JRT9"/>
<keyword evidence="2" id="KW-1185">Reference proteome</keyword>
<dbReference type="OrthoDB" id="62952at2759"/>
<dbReference type="InterPro" id="IPR038883">
    <property type="entry name" value="AN11006-like"/>
</dbReference>
<organism evidence="1 2">
    <name type="scientific">Glonium stellatum</name>
    <dbReference type="NCBI Taxonomy" id="574774"/>
    <lineage>
        <taxon>Eukaryota</taxon>
        <taxon>Fungi</taxon>
        <taxon>Dikarya</taxon>
        <taxon>Ascomycota</taxon>
        <taxon>Pezizomycotina</taxon>
        <taxon>Dothideomycetes</taxon>
        <taxon>Pleosporomycetidae</taxon>
        <taxon>Gloniales</taxon>
        <taxon>Gloniaceae</taxon>
        <taxon>Glonium</taxon>
    </lineage>
</organism>
<dbReference type="Proteomes" id="UP000250140">
    <property type="component" value="Unassembled WGS sequence"/>
</dbReference>
<dbReference type="PANTHER" id="PTHR42085">
    <property type="entry name" value="F-BOX DOMAIN-CONTAINING PROTEIN"/>
    <property type="match status" value="1"/>
</dbReference>
<name>A0A8E2JRT9_9PEZI</name>
<dbReference type="EMBL" id="KV749931">
    <property type="protein sequence ID" value="OCL07067.1"/>
    <property type="molecule type" value="Genomic_DNA"/>
</dbReference>
<dbReference type="PANTHER" id="PTHR42085:SF1">
    <property type="entry name" value="F-BOX DOMAIN-CONTAINING PROTEIN"/>
    <property type="match status" value="1"/>
</dbReference>
<protein>
    <submittedName>
        <fullName evidence="1">Uncharacterized protein</fullName>
    </submittedName>
</protein>
<accession>A0A8E2JRT9</accession>
<evidence type="ECO:0000313" key="1">
    <source>
        <dbReference type="EMBL" id="OCL07067.1"/>
    </source>
</evidence>
<sequence>MPILNGTRSILGCPCRLDEKETANKQTVELDVLGRFGLRRFVTYRSSRILMKAARKFTIFMELPPELRTRVYEFVLDFERPIAPHLCGDAAKQSIICFWKYRRSPVERLRFHDDNSIHFGPFENGTGELRQERMGHDEVWRRLAITRSSRGIREESLPVFYSINTFEYNRDTGAYFMTLANHGRFHLVRRFQFCIDFYKGEKHTQRVLRDMYDLLQKGSKASLLDGMNLCHASPLASLFLVLRKLSKKLDEDERAITLQVPVPEWFDTLPGLKWFKEVAEGAGLRVRFIPSNYLAGNEQEGIQCTWLRRMQKKGDETKEVLHTAEDVLKKAITKYPHLKSMPRNRTVFYGKDCYGEIKWHKQA</sequence>